<evidence type="ECO:0000256" key="1">
    <source>
        <dbReference type="SAM" id="Phobius"/>
    </source>
</evidence>
<name>A0ABN0WBB4_9BACI</name>
<sequence>MGDLGDWGWEAVCAVFCVGFLRFLRGFERMWKKALDNCSFREFYGYIWKQTLNSFDFREFYGYLWKKSSQ</sequence>
<proteinExistence type="predicted"/>
<accession>A0ABN0WBB4</accession>
<keyword evidence="1" id="KW-0812">Transmembrane</keyword>
<keyword evidence="1" id="KW-1133">Transmembrane helix</keyword>
<reference evidence="2 3" key="1">
    <citation type="journal article" date="2019" name="Int. J. Syst. Evol. Microbiol.">
        <title>The Global Catalogue of Microorganisms (GCM) 10K type strain sequencing project: providing services to taxonomists for standard genome sequencing and annotation.</title>
        <authorList>
            <consortium name="The Broad Institute Genomics Platform"/>
            <consortium name="The Broad Institute Genome Sequencing Center for Infectious Disease"/>
            <person name="Wu L."/>
            <person name="Ma J."/>
        </authorList>
    </citation>
    <scope>NUCLEOTIDE SEQUENCE [LARGE SCALE GENOMIC DNA]</scope>
    <source>
        <strain evidence="2 3">JCM 9731</strain>
    </source>
</reference>
<evidence type="ECO:0000313" key="3">
    <source>
        <dbReference type="Proteomes" id="UP001500782"/>
    </source>
</evidence>
<comment type="caution">
    <text evidence="2">The sequence shown here is derived from an EMBL/GenBank/DDBJ whole genome shotgun (WGS) entry which is preliminary data.</text>
</comment>
<keyword evidence="3" id="KW-1185">Reference proteome</keyword>
<protein>
    <submittedName>
        <fullName evidence="2">Uncharacterized protein</fullName>
    </submittedName>
</protein>
<dbReference type="Proteomes" id="UP001500782">
    <property type="component" value="Unassembled WGS sequence"/>
</dbReference>
<evidence type="ECO:0000313" key="2">
    <source>
        <dbReference type="EMBL" id="GAA0331603.1"/>
    </source>
</evidence>
<gene>
    <name evidence="2" type="ORF">GCM10008967_22760</name>
</gene>
<dbReference type="EMBL" id="BAAADJ010000022">
    <property type="protein sequence ID" value="GAA0331603.1"/>
    <property type="molecule type" value="Genomic_DNA"/>
</dbReference>
<organism evidence="2 3">
    <name type="scientific">Bacillus carboniphilus</name>
    <dbReference type="NCBI Taxonomy" id="86663"/>
    <lineage>
        <taxon>Bacteria</taxon>
        <taxon>Bacillati</taxon>
        <taxon>Bacillota</taxon>
        <taxon>Bacilli</taxon>
        <taxon>Bacillales</taxon>
        <taxon>Bacillaceae</taxon>
        <taxon>Bacillus</taxon>
    </lineage>
</organism>
<feature type="transmembrane region" description="Helical" evidence="1">
    <location>
        <begin position="6"/>
        <end position="24"/>
    </location>
</feature>
<keyword evidence="1" id="KW-0472">Membrane</keyword>